<protein>
    <recommendedName>
        <fullName evidence="6">Gram-positive cocci surface proteins LPxTG domain-containing protein</fullName>
    </recommendedName>
</protein>
<evidence type="ECO:0000256" key="3">
    <source>
        <dbReference type="SAM" id="SignalP"/>
    </source>
</evidence>
<accession>A0A640SIG7</accession>
<evidence type="ECO:0000313" key="4">
    <source>
        <dbReference type="EMBL" id="GFE11343.1"/>
    </source>
</evidence>
<keyword evidence="2" id="KW-0812">Transmembrane</keyword>
<feature type="region of interest" description="Disordered" evidence="1">
    <location>
        <begin position="30"/>
        <end position="118"/>
    </location>
</feature>
<feature type="transmembrane region" description="Helical" evidence="2">
    <location>
        <begin position="319"/>
        <end position="341"/>
    </location>
</feature>
<keyword evidence="2" id="KW-0472">Membrane</keyword>
<gene>
    <name evidence="4" type="ORF">Scani_76110</name>
</gene>
<feature type="compositionally biased region" description="Low complexity" evidence="1">
    <location>
        <begin position="33"/>
        <end position="56"/>
    </location>
</feature>
<reference evidence="4 5" key="1">
    <citation type="submission" date="2019-12" db="EMBL/GenBank/DDBJ databases">
        <title>Whole genome shotgun sequence of Streptomyces caniferus NBRC 15389.</title>
        <authorList>
            <person name="Ichikawa N."/>
            <person name="Kimura A."/>
            <person name="Kitahashi Y."/>
            <person name="Komaki H."/>
            <person name="Tamura T."/>
        </authorList>
    </citation>
    <scope>NUCLEOTIDE SEQUENCE [LARGE SCALE GENOMIC DNA]</scope>
    <source>
        <strain evidence="4 5">NBRC 15389</strain>
    </source>
</reference>
<dbReference type="AlphaFoldDB" id="A0A640SIG7"/>
<dbReference type="EMBL" id="BLIN01000005">
    <property type="protein sequence ID" value="GFE11343.1"/>
    <property type="molecule type" value="Genomic_DNA"/>
</dbReference>
<keyword evidence="2" id="KW-1133">Transmembrane helix</keyword>
<feature type="chain" id="PRO_5024943214" description="Gram-positive cocci surface proteins LPxTG domain-containing protein" evidence="3">
    <location>
        <begin position="30"/>
        <end position="350"/>
    </location>
</feature>
<feature type="region of interest" description="Disordered" evidence="1">
    <location>
        <begin position="257"/>
        <end position="303"/>
    </location>
</feature>
<dbReference type="Proteomes" id="UP000435837">
    <property type="component" value="Unassembled WGS sequence"/>
</dbReference>
<proteinExistence type="predicted"/>
<evidence type="ECO:0000313" key="5">
    <source>
        <dbReference type="Proteomes" id="UP000435837"/>
    </source>
</evidence>
<feature type="signal peptide" evidence="3">
    <location>
        <begin position="1"/>
        <end position="29"/>
    </location>
</feature>
<organism evidence="4 5">
    <name type="scientific">Streptomyces caniferus</name>
    <dbReference type="NCBI Taxonomy" id="285557"/>
    <lineage>
        <taxon>Bacteria</taxon>
        <taxon>Bacillati</taxon>
        <taxon>Actinomycetota</taxon>
        <taxon>Actinomycetes</taxon>
        <taxon>Kitasatosporales</taxon>
        <taxon>Streptomycetaceae</taxon>
        <taxon>Streptomyces</taxon>
    </lineage>
</organism>
<sequence length="350" mass="35381">MKLHPALATAAVTAVLGPMALLSAPVAHATGEAPAPADGRPASAATASAPQTPAADGSDGRGEEQTGRPTEAATPGAAEPAAPAPATPSAEPSPTYTRPTYCSGIPDEERGKTGLRGLPSKIVAGSGWHGFAYRVTNVSKIKVMETDVSLMLGTADPKINDVAELSVTVQWFNPATGKWKPIEGEGAAFRDSDEFATIKSLKPGEYADAKMRIKIGGKAKAGTGYFFTLGHSYGEDGQCGSDEISQFNFTVLPAGSRPGKVADAKGRPGKPGKAGPLGKSGGRGTAGPLEKSAHHLSPQGTLDELPVTGRLAETGSSDALPTVAATGGAAVLAGVGTVLVVRRRRAGSAQ</sequence>
<comment type="caution">
    <text evidence="4">The sequence shown here is derived from an EMBL/GenBank/DDBJ whole genome shotgun (WGS) entry which is preliminary data.</text>
</comment>
<name>A0A640SIG7_9ACTN</name>
<evidence type="ECO:0000256" key="1">
    <source>
        <dbReference type="SAM" id="MobiDB-lite"/>
    </source>
</evidence>
<evidence type="ECO:0008006" key="6">
    <source>
        <dbReference type="Google" id="ProtNLM"/>
    </source>
</evidence>
<feature type="compositionally biased region" description="Low complexity" evidence="1">
    <location>
        <begin position="69"/>
        <end position="81"/>
    </location>
</feature>
<keyword evidence="3" id="KW-0732">Signal</keyword>
<evidence type="ECO:0000256" key="2">
    <source>
        <dbReference type="SAM" id="Phobius"/>
    </source>
</evidence>